<dbReference type="GO" id="GO:0016020">
    <property type="term" value="C:membrane"/>
    <property type="evidence" value="ECO:0007669"/>
    <property type="project" value="UniProtKB-SubCell"/>
</dbReference>
<keyword evidence="4 6" id="KW-1133">Transmembrane helix</keyword>
<feature type="transmembrane region" description="Helical" evidence="6">
    <location>
        <begin position="42"/>
        <end position="68"/>
    </location>
</feature>
<comment type="subcellular location">
    <subcellularLocation>
        <location evidence="1">Membrane</location>
        <topology evidence="1">Multi-pass membrane protein</topology>
    </subcellularLocation>
</comment>
<feature type="transmembrane region" description="Helical" evidence="6">
    <location>
        <begin position="80"/>
        <end position="109"/>
    </location>
</feature>
<evidence type="ECO:0008006" key="9">
    <source>
        <dbReference type="Google" id="ProtNLM"/>
    </source>
</evidence>
<gene>
    <name evidence="7" type="ORF">SAY86_019116</name>
</gene>
<evidence type="ECO:0000256" key="3">
    <source>
        <dbReference type="ARBA" id="ARBA00022692"/>
    </source>
</evidence>
<comment type="caution">
    <text evidence="7">The sequence shown here is derived from an EMBL/GenBank/DDBJ whole genome shotgun (WGS) entry which is preliminary data.</text>
</comment>
<reference evidence="7 8" key="1">
    <citation type="journal article" date="2023" name="Hortic Res">
        <title>Pangenome of water caltrop reveals structural variations and asymmetric subgenome divergence after allopolyploidization.</title>
        <authorList>
            <person name="Zhang X."/>
            <person name="Chen Y."/>
            <person name="Wang L."/>
            <person name="Yuan Y."/>
            <person name="Fang M."/>
            <person name="Shi L."/>
            <person name="Lu R."/>
            <person name="Comes H.P."/>
            <person name="Ma Y."/>
            <person name="Chen Y."/>
            <person name="Huang G."/>
            <person name="Zhou Y."/>
            <person name="Zheng Z."/>
            <person name="Qiu Y."/>
        </authorList>
    </citation>
    <scope>NUCLEOTIDE SEQUENCE [LARGE SCALE GENOMIC DNA]</scope>
    <source>
        <strain evidence="7">F231</strain>
    </source>
</reference>
<evidence type="ECO:0000313" key="7">
    <source>
        <dbReference type="EMBL" id="KAK4784748.1"/>
    </source>
</evidence>
<dbReference type="Pfam" id="PF05277">
    <property type="entry name" value="DUF726"/>
    <property type="match status" value="2"/>
</dbReference>
<sequence length="317" mass="33483">MKMEAIEIIVACSAMALEKERELKEEESQSPKSKWAKWKRGGIIGAAAVTGGAVLAITGGLAAPAIAAGLGALAPTLGTLIPVIGATGFAAVASAAGTVAGSVAVAASFGGVTMELMKQGAMMTVLSTLVAALAWPTTLLSATDLIDSKWSVAPDRCDKAGKLLAEVLRKGLHGNRPVTLVEFSLGGRMIFKCLEVLAETEQNAEFVERVVLLGAPIAIQDENWKAARKMVAGRFVNAYSTNDWTLGFSFRASMFSKGLAGIQPANFPGIENVDVTELIEGHSSYLWAAQGILDRLELDTYYPTFRILPSRNLEKTP</sequence>
<dbReference type="InterPro" id="IPR007941">
    <property type="entry name" value="DUF726"/>
</dbReference>
<comment type="similarity">
    <text evidence="2">Belongs to the TMCO4 family.</text>
</comment>
<evidence type="ECO:0000256" key="4">
    <source>
        <dbReference type="ARBA" id="ARBA00022989"/>
    </source>
</evidence>
<keyword evidence="3 6" id="KW-0812">Transmembrane</keyword>
<accession>A0AAN7LLA9</accession>
<evidence type="ECO:0000313" key="8">
    <source>
        <dbReference type="Proteomes" id="UP001346149"/>
    </source>
</evidence>
<evidence type="ECO:0000256" key="6">
    <source>
        <dbReference type="SAM" id="Phobius"/>
    </source>
</evidence>
<dbReference type="PANTHER" id="PTHR17920:SF3">
    <property type="entry name" value="TRANSMEMBRANE AND COILED-COIL DOMAIN-CONTAINING PROTEIN 4"/>
    <property type="match status" value="1"/>
</dbReference>
<organism evidence="7 8">
    <name type="scientific">Trapa natans</name>
    <name type="common">Water chestnut</name>
    <dbReference type="NCBI Taxonomy" id="22666"/>
    <lineage>
        <taxon>Eukaryota</taxon>
        <taxon>Viridiplantae</taxon>
        <taxon>Streptophyta</taxon>
        <taxon>Embryophyta</taxon>
        <taxon>Tracheophyta</taxon>
        <taxon>Spermatophyta</taxon>
        <taxon>Magnoliopsida</taxon>
        <taxon>eudicotyledons</taxon>
        <taxon>Gunneridae</taxon>
        <taxon>Pentapetalae</taxon>
        <taxon>rosids</taxon>
        <taxon>malvids</taxon>
        <taxon>Myrtales</taxon>
        <taxon>Lythraceae</taxon>
        <taxon>Trapa</taxon>
    </lineage>
</organism>
<name>A0AAN7LLA9_TRANT</name>
<dbReference type="AlphaFoldDB" id="A0AAN7LLA9"/>
<keyword evidence="8" id="KW-1185">Reference proteome</keyword>
<dbReference type="EMBL" id="JAXQNO010000014">
    <property type="protein sequence ID" value="KAK4784748.1"/>
    <property type="molecule type" value="Genomic_DNA"/>
</dbReference>
<evidence type="ECO:0000256" key="1">
    <source>
        <dbReference type="ARBA" id="ARBA00004141"/>
    </source>
</evidence>
<evidence type="ECO:0000256" key="5">
    <source>
        <dbReference type="ARBA" id="ARBA00023136"/>
    </source>
</evidence>
<dbReference type="PANTHER" id="PTHR17920">
    <property type="entry name" value="TRANSMEMBRANE AND COILED-COIL DOMAIN-CONTAINING PROTEIN 4 TMCO4"/>
    <property type="match status" value="1"/>
</dbReference>
<evidence type="ECO:0000256" key="2">
    <source>
        <dbReference type="ARBA" id="ARBA00009824"/>
    </source>
</evidence>
<protein>
    <recommendedName>
        <fullName evidence="9">Transmembrane and coiled-coil domain-containing protein 4</fullName>
    </recommendedName>
</protein>
<dbReference type="Proteomes" id="UP001346149">
    <property type="component" value="Unassembled WGS sequence"/>
</dbReference>
<keyword evidence="5 6" id="KW-0472">Membrane</keyword>
<dbReference type="InterPro" id="IPR029058">
    <property type="entry name" value="AB_hydrolase_fold"/>
</dbReference>
<proteinExistence type="inferred from homology"/>
<dbReference type="Gene3D" id="3.40.50.1820">
    <property type="entry name" value="alpha/beta hydrolase"/>
    <property type="match status" value="1"/>
</dbReference>